<keyword evidence="1" id="KW-0479">Metal-binding</keyword>
<accession>A0ABW9NZ26</accession>
<protein>
    <recommendedName>
        <fullName evidence="2">SWIM-type domain-containing protein</fullName>
    </recommendedName>
</protein>
<evidence type="ECO:0000256" key="1">
    <source>
        <dbReference type="PROSITE-ProRule" id="PRU00325"/>
    </source>
</evidence>
<dbReference type="Pfam" id="PF04434">
    <property type="entry name" value="SWIM"/>
    <property type="match status" value="1"/>
</dbReference>
<evidence type="ECO:0000259" key="2">
    <source>
        <dbReference type="PROSITE" id="PS50966"/>
    </source>
</evidence>
<sequence>MTDAVGFTERDLRRLAGARSFERGLGYRASVSDLEIGDGTITATVDGTEAYRVELTHHAQHPGQRAHAAPAAGLTGRCDCPYGQEGNFCKHCVAVGLTVLGQAESVPRQRAAAASRRRQLDAWLESRSRDELLSLVREHLAADRNLRRRLELRAATAGDDLGAVRERVLSLLDTRPFARYGYIEYADAHAYGQQAAEAVTALRTLTDNGRAADAVEASREAMRALGRTYGEIDDSDGVVGTVASGLAEAHLDACRAARPDPVRTADWLVEHLLGDGDLNDATDIDLTDYMDVLGEPGLTRARELVAEAWRRNPKGWAEKYLMEQLLRSEGSVDALIAVHAADLSPTGATHLLIAKELERAGRPAESLEWAERGLREAGPDRGPDPRLVEFVCERYLRAGRPADVVTVHRDVLKGRRSLAAYQALRTAARTTGRWDGAERTSALDLLRADADAHPGPGSGYGGTALVDALIDDGDHDAAWQAAVDGYADQRQWLTLADRLRDRRPADALTVYLRHIAPFRTRTGDSAYERLTELLLSARACHRALGTEGEFTAYLAGLRADQKRKRKLMAMLDRHGL</sequence>
<evidence type="ECO:0000313" key="4">
    <source>
        <dbReference type="Proteomes" id="UP000460558"/>
    </source>
</evidence>
<evidence type="ECO:0000313" key="3">
    <source>
        <dbReference type="EMBL" id="MQS38567.1"/>
    </source>
</evidence>
<comment type="caution">
    <text evidence="3">The sequence shown here is derived from an EMBL/GenBank/DDBJ whole genome shotgun (WGS) entry which is preliminary data.</text>
</comment>
<organism evidence="3 4">
    <name type="scientific">Streptomyces katsurahamanus</name>
    <dbReference type="NCBI Taxonomy" id="2577098"/>
    <lineage>
        <taxon>Bacteria</taxon>
        <taxon>Bacillati</taxon>
        <taxon>Actinomycetota</taxon>
        <taxon>Actinomycetes</taxon>
        <taxon>Kitasatosporales</taxon>
        <taxon>Streptomycetaceae</taxon>
        <taxon>Streptomyces</taxon>
    </lineage>
</organism>
<keyword evidence="4" id="KW-1185">Reference proteome</keyword>
<reference evidence="3 4" key="1">
    <citation type="submission" date="2019-06" db="EMBL/GenBank/DDBJ databases">
        <title>Comparative genomics and metabolomics analyses of clavulanic acid producing Streptomyces species provides insight into specialized metabolism and evolution of beta-lactam biosynthetic gene clusters.</title>
        <authorList>
            <person name="Moore M.A."/>
            <person name="Cruz-Morales P."/>
            <person name="Barona Gomez F."/>
            <person name="Kapil T."/>
        </authorList>
    </citation>
    <scope>NUCLEOTIDE SEQUENCE [LARGE SCALE GENOMIC DNA]</scope>
    <source>
        <strain evidence="3 4">T-272</strain>
    </source>
</reference>
<name>A0ABW9NZ26_9ACTN</name>
<dbReference type="PROSITE" id="PS50966">
    <property type="entry name" value="ZF_SWIM"/>
    <property type="match status" value="1"/>
</dbReference>
<dbReference type="InterPro" id="IPR007527">
    <property type="entry name" value="Znf_SWIM"/>
</dbReference>
<proteinExistence type="predicted"/>
<dbReference type="Proteomes" id="UP000460558">
    <property type="component" value="Unassembled WGS sequence"/>
</dbReference>
<keyword evidence="1" id="KW-0863">Zinc-finger</keyword>
<keyword evidence="1" id="KW-0862">Zinc</keyword>
<feature type="domain" description="SWIM-type" evidence="2">
    <location>
        <begin position="51"/>
        <end position="100"/>
    </location>
</feature>
<dbReference type="EMBL" id="VDEQ01000268">
    <property type="protein sequence ID" value="MQS38567.1"/>
    <property type="molecule type" value="Genomic_DNA"/>
</dbReference>
<dbReference type="RefSeq" id="WP_153485855.1">
    <property type="nucleotide sequence ID" value="NZ_VDEQ01000268.1"/>
</dbReference>
<gene>
    <name evidence="3" type="ORF">FFZ77_24130</name>
</gene>